<gene>
    <name evidence="2" type="ORF">EDB81DRAFT_866362</name>
</gene>
<dbReference type="OrthoDB" id="536881at2759"/>
<sequence length="451" mass="50049">MRQSRSILAPVWLLGLFSGAAHAIECVNVTIADADDAAEVRNDCTIISGDLNFAKYFNETINLDGVTEVTGDITHWGCHEGWEECEIPPPFSISCSTLTKVGGDIEILYFQGLQELSFPNLTRVQGTVSLERVHELERLDITKLAWLGYLSLDAINLTSLQHEGLQGFTGDNKYGTVTLFTAAVESLDSFFSYPIWVNGSAAHSGVFINSGNFPNLKEINFGWARVSTLSISGDDIAVTLGTSRTISMEIDYLMLKGNITELQRHETVNNLTVGKCTVESVDSTKSLELPFDQLANLTIHVSSGLENVKLPQAALNWKDFALSVYLCSNLDFSSEYIGNERVWYWPENNITRISILDVNISTSFFDSFLENHANGNDTQRVLEEFTISRNYNLPAGLNCTPFDMLQARGVLPDEYSCENYTFYDDSVASSIMVQSMWRYGLALATIALGYI</sequence>
<feature type="signal peptide" evidence="1">
    <location>
        <begin position="1"/>
        <end position="23"/>
    </location>
</feature>
<reference evidence="2" key="1">
    <citation type="journal article" date="2021" name="Nat. Commun.">
        <title>Genetic determinants of endophytism in the Arabidopsis root mycobiome.</title>
        <authorList>
            <person name="Mesny F."/>
            <person name="Miyauchi S."/>
            <person name="Thiergart T."/>
            <person name="Pickel B."/>
            <person name="Atanasova L."/>
            <person name="Karlsson M."/>
            <person name="Huettel B."/>
            <person name="Barry K.W."/>
            <person name="Haridas S."/>
            <person name="Chen C."/>
            <person name="Bauer D."/>
            <person name="Andreopoulos W."/>
            <person name="Pangilinan J."/>
            <person name="LaButti K."/>
            <person name="Riley R."/>
            <person name="Lipzen A."/>
            <person name="Clum A."/>
            <person name="Drula E."/>
            <person name="Henrissat B."/>
            <person name="Kohler A."/>
            <person name="Grigoriev I.V."/>
            <person name="Martin F.M."/>
            <person name="Hacquard S."/>
        </authorList>
    </citation>
    <scope>NUCLEOTIDE SEQUENCE</scope>
    <source>
        <strain evidence="2">MPI-CAGE-AT-0147</strain>
    </source>
</reference>
<dbReference type="AlphaFoldDB" id="A0A9P9FFT1"/>
<evidence type="ECO:0000256" key="1">
    <source>
        <dbReference type="SAM" id="SignalP"/>
    </source>
</evidence>
<proteinExistence type="predicted"/>
<keyword evidence="1" id="KW-0732">Signal</keyword>
<organism evidence="2 3">
    <name type="scientific">Dactylonectria macrodidyma</name>
    <dbReference type="NCBI Taxonomy" id="307937"/>
    <lineage>
        <taxon>Eukaryota</taxon>
        <taxon>Fungi</taxon>
        <taxon>Dikarya</taxon>
        <taxon>Ascomycota</taxon>
        <taxon>Pezizomycotina</taxon>
        <taxon>Sordariomycetes</taxon>
        <taxon>Hypocreomycetidae</taxon>
        <taxon>Hypocreales</taxon>
        <taxon>Nectriaceae</taxon>
        <taxon>Dactylonectria</taxon>
    </lineage>
</organism>
<feature type="chain" id="PRO_5040270949" evidence="1">
    <location>
        <begin position="24"/>
        <end position="451"/>
    </location>
</feature>
<dbReference type="Proteomes" id="UP000738349">
    <property type="component" value="Unassembled WGS sequence"/>
</dbReference>
<dbReference type="InterPro" id="IPR036941">
    <property type="entry name" value="Rcpt_L-dom_sf"/>
</dbReference>
<comment type="caution">
    <text evidence="2">The sequence shown here is derived from an EMBL/GenBank/DDBJ whole genome shotgun (WGS) entry which is preliminary data.</text>
</comment>
<accession>A0A9P9FFT1</accession>
<keyword evidence="3" id="KW-1185">Reference proteome</keyword>
<name>A0A9P9FFT1_9HYPO</name>
<evidence type="ECO:0000313" key="2">
    <source>
        <dbReference type="EMBL" id="KAH7160679.1"/>
    </source>
</evidence>
<dbReference type="Gene3D" id="3.80.20.20">
    <property type="entry name" value="Receptor L-domain"/>
    <property type="match status" value="1"/>
</dbReference>
<dbReference type="EMBL" id="JAGMUV010000004">
    <property type="protein sequence ID" value="KAH7160679.1"/>
    <property type="molecule type" value="Genomic_DNA"/>
</dbReference>
<protein>
    <submittedName>
        <fullName evidence="2">Uncharacterized protein</fullName>
    </submittedName>
</protein>
<dbReference type="SUPFAM" id="SSF52058">
    <property type="entry name" value="L domain-like"/>
    <property type="match status" value="1"/>
</dbReference>
<evidence type="ECO:0000313" key="3">
    <source>
        <dbReference type="Proteomes" id="UP000738349"/>
    </source>
</evidence>